<dbReference type="Gene3D" id="3.20.20.150">
    <property type="entry name" value="Divalent-metal-dependent TIM barrel enzymes"/>
    <property type="match status" value="1"/>
</dbReference>
<dbReference type="InterPro" id="IPR013022">
    <property type="entry name" value="Xyl_isomerase-like_TIM-brl"/>
</dbReference>
<keyword evidence="3" id="KW-0413">Isomerase</keyword>
<proteinExistence type="predicted"/>
<comment type="caution">
    <text evidence="3">The sequence shown here is derived from an EMBL/GenBank/DDBJ whole genome shotgun (WGS) entry which is preliminary data.</text>
</comment>
<reference evidence="3 4" key="1">
    <citation type="submission" date="2019-09" db="EMBL/GenBank/DDBJ databases">
        <title>Phylogeny of genus Pseudoclavibacter and closely related genus.</title>
        <authorList>
            <person name="Li Y."/>
        </authorList>
    </citation>
    <scope>NUCLEOTIDE SEQUENCE [LARGE SCALE GENOMIC DNA]</scope>
    <source>
        <strain evidence="3 4">KCTC 13959</strain>
    </source>
</reference>
<dbReference type="PANTHER" id="PTHR12110">
    <property type="entry name" value="HYDROXYPYRUVATE ISOMERASE"/>
    <property type="match status" value="1"/>
</dbReference>
<protein>
    <submittedName>
        <fullName evidence="3">Sugar phosphate isomerase/epimerase</fullName>
    </submittedName>
</protein>
<evidence type="ECO:0000256" key="1">
    <source>
        <dbReference type="ARBA" id="ARBA00023277"/>
    </source>
</evidence>
<organism evidence="3 4">
    <name type="scientific">Gulosibacter chungangensis</name>
    <dbReference type="NCBI Taxonomy" id="979746"/>
    <lineage>
        <taxon>Bacteria</taxon>
        <taxon>Bacillati</taxon>
        <taxon>Actinomycetota</taxon>
        <taxon>Actinomycetes</taxon>
        <taxon>Micrococcales</taxon>
        <taxon>Microbacteriaceae</taxon>
        <taxon>Gulosibacter</taxon>
    </lineage>
</organism>
<dbReference type="Proteomes" id="UP000433493">
    <property type="component" value="Unassembled WGS sequence"/>
</dbReference>
<evidence type="ECO:0000313" key="3">
    <source>
        <dbReference type="EMBL" id="KAB1644792.1"/>
    </source>
</evidence>
<sequence>MVRIAYDPTPYHFNHGVLELPDIVARLGYEYMQLTPHPEFGPFHRMPKADDELVAALKKRAADAGVKIVALQPVQRISWPEEPQREAAVRNFKRVIEITAQLGVDTINTEFSGRPERSEDSEAGFYRSMEELIPVAEKEGVRINIDPHPDDFVEDGLEAWRVIRGLNSKQVGFVYVGSHSFHMGNQAATLLPQVGDRLGAVFAADTYDHHRSNGLRYITNPPGNSVRVHQHQEIGNGDVDWNELFDTLGKIGYLDREDAVIVSNVFGENEDAEGSALRQLDKIRELISGAAR</sequence>
<keyword evidence="1" id="KW-0119">Carbohydrate metabolism</keyword>
<feature type="domain" description="Xylose isomerase-like TIM barrel" evidence="2">
    <location>
        <begin position="22"/>
        <end position="284"/>
    </location>
</feature>
<dbReference type="EMBL" id="WBKB01000001">
    <property type="protein sequence ID" value="KAB1644792.1"/>
    <property type="molecule type" value="Genomic_DNA"/>
</dbReference>
<dbReference type="OrthoDB" id="3280201at2"/>
<dbReference type="PANTHER" id="PTHR12110:SF21">
    <property type="entry name" value="XYLOSE ISOMERASE-LIKE TIM BARREL DOMAIN-CONTAINING PROTEIN"/>
    <property type="match status" value="1"/>
</dbReference>
<evidence type="ECO:0000259" key="2">
    <source>
        <dbReference type="Pfam" id="PF01261"/>
    </source>
</evidence>
<dbReference type="GO" id="GO:0016853">
    <property type="term" value="F:isomerase activity"/>
    <property type="evidence" value="ECO:0007669"/>
    <property type="project" value="UniProtKB-KW"/>
</dbReference>
<keyword evidence="4" id="KW-1185">Reference proteome</keyword>
<evidence type="ECO:0000313" key="4">
    <source>
        <dbReference type="Proteomes" id="UP000433493"/>
    </source>
</evidence>
<dbReference type="SUPFAM" id="SSF51658">
    <property type="entry name" value="Xylose isomerase-like"/>
    <property type="match status" value="1"/>
</dbReference>
<gene>
    <name evidence="3" type="ORF">F8O05_00480</name>
</gene>
<dbReference type="InterPro" id="IPR036237">
    <property type="entry name" value="Xyl_isomerase-like_sf"/>
</dbReference>
<accession>A0A7J5BFX1</accession>
<name>A0A7J5BFX1_9MICO</name>
<dbReference type="Pfam" id="PF01261">
    <property type="entry name" value="AP_endonuc_2"/>
    <property type="match status" value="1"/>
</dbReference>
<dbReference type="InterPro" id="IPR050312">
    <property type="entry name" value="IolE/XylAMocC-like"/>
</dbReference>
<dbReference type="RefSeq" id="WP_158050805.1">
    <property type="nucleotide sequence ID" value="NZ_WBKB01000001.1"/>
</dbReference>
<dbReference type="AlphaFoldDB" id="A0A7J5BFX1"/>